<dbReference type="STRING" id="312017.Q22NF6"/>
<evidence type="ECO:0000256" key="11">
    <source>
        <dbReference type="SAM" id="MobiDB-lite"/>
    </source>
</evidence>
<dbReference type="FunFam" id="1.10.238.10:FF:000178">
    <property type="entry name" value="Calmodulin-2 A"/>
    <property type="match status" value="1"/>
</dbReference>
<dbReference type="PROSITE" id="PS00018">
    <property type="entry name" value="EF_HAND_1"/>
    <property type="match status" value="2"/>
</dbReference>
<keyword evidence="8" id="KW-0007">Acetylation</keyword>
<keyword evidence="14" id="KW-1185">Reference proteome</keyword>
<evidence type="ECO:0000256" key="10">
    <source>
        <dbReference type="ARBA" id="ARBA00025692"/>
    </source>
</evidence>
<accession>Q22NF6</accession>
<dbReference type="InterPro" id="IPR011992">
    <property type="entry name" value="EF-hand-dom_pair"/>
</dbReference>
<dbReference type="InterPro" id="IPR018247">
    <property type="entry name" value="EF_Hand_1_Ca_BS"/>
</dbReference>
<dbReference type="Gene3D" id="1.10.238.10">
    <property type="entry name" value="EF-hand"/>
    <property type="match status" value="1"/>
</dbReference>
<sequence length="258" mass="29826">MSDDKDEDGKKNNKITYKQSKFVFQSSYNERKWLKTHGKEDYIDFKDEEILVLRKYFKSLDSDGSGSIGVEELEDPLIALGLAQNRDEVLKLIKQVDEDGSGDIEFKEFLSIMSSVQKTDKNKGGGDESEKGAIFDFFKKMSTGQFDNQMDKIVPFRLNVSMYRRRKILDAIMSSNKEKKDKGQKILQSFKKQLIFYKRQEKIEKGEDPNDISIDQIPNNESGVNTRNGFPKMPRIIQQSNKLLVKPKANPIQNQFKQ</sequence>
<dbReference type="SMART" id="SM00054">
    <property type="entry name" value="EFh"/>
    <property type="match status" value="2"/>
</dbReference>
<evidence type="ECO:0000256" key="7">
    <source>
        <dbReference type="ARBA" id="ARBA00022837"/>
    </source>
</evidence>
<comment type="function">
    <text evidence="10">Plays a fundamental role in microtubule organizing center structure and function. Component of the infraciliary lattice (ICL) and the ciliary basal bodies.</text>
</comment>
<keyword evidence="7" id="KW-0106">Calcium</keyword>
<evidence type="ECO:0000256" key="8">
    <source>
        <dbReference type="ARBA" id="ARBA00022990"/>
    </source>
</evidence>
<dbReference type="KEGG" id="tet:TTHERM_00202890"/>
<reference evidence="14" key="1">
    <citation type="journal article" date="2006" name="PLoS Biol.">
        <title>Macronuclear genome sequence of the ciliate Tetrahymena thermophila, a model eukaryote.</title>
        <authorList>
            <person name="Eisen J.A."/>
            <person name="Coyne R.S."/>
            <person name="Wu M."/>
            <person name="Wu D."/>
            <person name="Thiagarajan M."/>
            <person name="Wortman J.R."/>
            <person name="Badger J.H."/>
            <person name="Ren Q."/>
            <person name="Amedeo P."/>
            <person name="Jones K.M."/>
            <person name="Tallon L.J."/>
            <person name="Delcher A.L."/>
            <person name="Salzberg S.L."/>
            <person name="Silva J.C."/>
            <person name="Haas B.J."/>
            <person name="Majoros W.H."/>
            <person name="Farzad M."/>
            <person name="Carlton J.M."/>
            <person name="Smith R.K. Jr."/>
            <person name="Garg J."/>
            <person name="Pearlman R.E."/>
            <person name="Karrer K.M."/>
            <person name="Sun L."/>
            <person name="Manning G."/>
            <person name="Elde N.C."/>
            <person name="Turkewitz A.P."/>
            <person name="Asai D.J."/>
            <person name="Wilkes D.E."/>
            <person name="Wang Y."/>
            <person name="Cai H."/>
            <person name="Collins K."/>
            <person name="Stewart B.A."/>
            <person name="Lee S.R."/>
            <person name="Wilamowska K."/>
            <person name="Weinberg Z."/>
            <person name="Ruzzo W.L."/>
            <person name="Wloga D."/>
            <person name="Gaertig J."/>
            <person name="Frankel J."/>
            <person name="Tsao C.-C."/>
            <person name="Gorovsky M.A."/>
            <person name="Keeling P.J."/>
            <person name="Waller R.F."/>
            <person name="Patron N.J."/>
            <person name="Cherry J.M."/>
            <person name="Stover N.A."/>
            <person name="Krieger C.J."/>
            <person name="del Toro C."/>
            <person name="Ryder H.F."/>
            <person name="Williamson S.C."/>
            <person name="Barbeau R.A."/>
            <person name="Hamilton E.P."/>
            <person name="Orias E."/>
        </authorList>
    </citation>
    <scope>NUCLEOTIDE SEQUENCE [LARGE SCALE GENOMIC DNA]</scope>
    <source>
        <strain evidence="14">SB210</strain>
    </source>
</reference>
<evidence type="ECO:0000256" key="9">
    <source>
        <dbReference type="ARBA" id="ARBA00023212"/>
    </source>
</evidence>
<dbReference type="Proteomes" id="UP000009168">
    <property type="component" value="Unassembled WGS sequence"/>
</dbReference>
<proteinExistence type="inferred from homology"/>
<dbReference type="GeneID" id="7844108"/>
<keyword evidence="5" id="KW-0479">Metal-binding</keyword>
<dbReference type="HOGENOM" id="CLU_1039970_0_0_1"/>
<dbReference type="PANTHER" id="PTHR23048:SF0">
    <property type="entry name" value="CALMODULIN LIKE 3"/>
    <property type="match status" value="1"/>
</dbReference>
<dbReference type="CDD" id="cd00051">
    <property type="entry name" value="EFh"/>
    <property type="match status" value="1"/>
</dbReference>
<dbReference type="RefSeq" id="XP_001007074.2">
    <property type="nucleotide sequence ID" value="XM_001007074.2"/>
</dbReference>
<dbReference type="GO" id="GO:0016460">
    <property type="term" value="C:myosin II complex"/>
    <property type="evidence" value="ECO:0007669"/>
    <property type="project" value="TreeGrafter"/>
</dbReference>
<keyword evidence="4" id="KW-0963">Cytoplasm</keyword>
<feature type="compositionally biased region" description="Polar residues" evidence="11">
    <location>
        <begin position="216"/>
        <end position="228"/>
    </location>
</feature>
<evidence type="ECO:0000313" key="14">
    <source>
        <dbReference type="Proteomes" id="UP000009168"/>
    </source>
</evidence>
<dbReference type="PANTHER" id="PTHR23048">
    <property type="entry name" value="MYOSIN LIGHT CHAIN 1, 3"/>
    <property type="match status" value="1"/>
</dbReference>
<dbReference type="InterPro" id="IPR002048">
    <property type="entry name" value="EF_hand_dom"/>
</dbReference>
<dbReference type="GO" id="GO:0005509">
    <property type="term" value="F:calcium ion binding"/>
    <property type="evidence" value="ECO:0007669"/>
    <property type="project" value="InterPro"/>
</dbReference>
<dbReference type="Pfam" id="PF13499">
    <property type="entry name" value="EF-hand_7"/>
    <property type="match status" value="1"/>
</dbReference>
<comment type="similarity">
    <text evidence="2">Belongs to the centrin family.</text>
</comment>
<protein>
    <recommendedName>
        <fullName evidence="3">Calmodulin</fullName>
    </recommendedName>
</protein>
<evidence type="ECO:0000256" key="5">
    <source>
        <dbReference type="ARBA" id="ARBA00022723"/>
    </source>
</evidence>
<evidence type="ECO:0000256" key="1">
    <source>
        <dbReference type="ARBA" id="ARBA00004245"/>
    </source>
</evidence>
<feature type="domain" description="EF-hand" evidence="12">
    <location>
        <begin position="84"/>
        <end position="119"/>
    </location>
</feature>
<feature type="region of interest" description="Disordered" evidence="11">
    <location>
        <begin position="207"/>
        <end position="232"/>
    </location>
</feature>
<dbReference type="OrthoDB" id="443458at2759"/>
<dbReference type="SUPFAM" id="SSF47473">
    <property type="entry name" value="EF-hand"/>
    <property type="match status" value="1"/>
</dbReference>
<keyword evidence="9" id="KW-0206">Cytoskeleton</keyword>
<dbReference type="AlphaFoldDB" id="Q22NF6"/>
<dbReference type="EMBL" id="GG662857">
    <property type="protein sequence ID" value="EAR86829.2"/>
    <property type="molecule type" value="Genomic_DNA"/>
</dbReference>
<dbReference type="InParanoid" id="Q22NF6"/>
<keyword evidence="6" id="KW-0677">Repeat</keyword>
<dbReference type="PROSITE" id="PS50222">
    <property type="entry name" value="EF_HAND_2"/>
    <property type="match status" value="2"/>
</dbReference>
<feature type="domain" description="EF-hand" evidence="12">
    <location>
        <begin position="48"/>
        <end position="83"/>
    </location>
</feature>
<evidence type="ECO:0000259" key="12">
    <source>
        <dbReference type="PROSITE" id="PS50222"/>
    </source>
</evidence>
<comment type="subcellular location">
    <subcellularLocation>
        <location evidence="1">Cytoplasm</location>
        <location evidence="1">Cytoskeleton</location>
    </subcellularLocation>
</comment>
<name>Q22NF6_TETTS</name>
<organism evidence="13 14">
    <name type="scientific">Tetrahymena thermophila (strain SB210)</name>
    <dbReference type="NCBI Taxonomy" id="312017"/>
    <lineage>
        <taxon>Eukaryota</taxon>
        <taxon>Sar</taxon>
        <taxon>Alveolata</taxon>
        <taxon>Ciliophora</taxon>
        <taxon>Intramacronucleata</taxon>
        <taxon>Oligohymenophorea</taxon>
        <taxon>Hymenostomatida</taxon>
        <taxon>Tetrahymenina</taxon>
        <taxon>Tetrahymenidae</taxon>
        <taxon>Tetrahymena</taxon>
    </lineage>
</organism>
<evidence type="ECO:0000256" key="4">
    <source>
        <dbReference type="ARBA" id="ARBA00022490"/>
    </source>
</evidence>
<evidence type="ECO:0000313" key="13">
    <source>
        <dbReference type="EMBL" id="EAR86829.2"/>
    </source>
</evidence>
<evidence type="ECO:0000256" key="3">
    <source>
        <dbReference type="ARBA" id="ARBA00020786"/>
    </source>
</evidence>
<dbReference type="InterPro" id="IPR050230">
    <property type="entry name" value="CALM/Myosin/TropC-like"/>
</dbReference>
<evidence type="ECO:0000256" key="6">
    <source>
        <dbReference type="ARBA" id="ARBA00022737"/>
    </source>
</evidence>
<gene>
    <name evidence="13" type="ORF">TTHERM_00202890</name>
</gene>
<evidence type="ECO:0000256" key="2">
    <source>
        <dbReference type="ARBA" id="ARBA00005253"/>
    </source>
</evidence>